<dbReference type="InterPro" id="IPR036397">
    <property type="entry name" value="RNaseH_sf"/>
</dbReference>
<dbReference type="GO" id="GO:0015074">
    <property type="term" value="P:DNA integration"/>
    <property type="evidence" value="ECO:0007669"/>
    <property type="project" value="UniProtKB-KW"/>
</dbReference>
<keyword evidence="1" id="KW-0645">Protease</keyword>
<evidence type="ECO:0000256" key="2">
    <source>
        <dbReference type="ARBA" id="ARBA00022723"/>
    </source>
</evidence>
<dbReference type="SUPFAM" id="SSF53098">
    <property type="entry name" value="Ribonuclease H-like"/>
    <property type="match status" value="1"/>
</dbReference>
<dbReference type="Proteomes" id="UP000320475">
    <property type="component" value="Unassembled WGS sequence"/>
</dbReference>
<comment type="caution">
    <text evidence="14">The sequence shown here is derived from an EMBL/GenBank/DDBJ whole genome shotgun (WGS) entry which is preliminary data.</text>
</comment>
<dbReference type="InterPro" id="IPR050951">
    <property type="entry name" value="Retrovirus_Pol_polyprotein"/>
</dbReference>
<evidence type="ECO:0000256" key="9">
    <source>
        <dbReference type="ARBA" id="ARBA00023125"/>
    </source>
</evidence>
<gene>
    <name evidence="14" type="ORF">SeLEV6574_g08090</name>
</gene>
<dbReference type="InterPro" id="IPR041588">
    <property type="entry name" value="Integrase_H2C2"/>
</dbReference>
<dbReference type="VEuPathDB" id="FungiDB:SeMB42_g02763"/>
<feature type="region of interest" description="Disordered" evidence="11">
    <location>
        <begin position="815"/>
        <end position="844"/>
    </location>
</feature>
<evidence type="ECO:0000259" key="12">
    <source>
        <dbReference type="PROSITE" id="PS50013"/>
    </source>
</evidence>
<dbReference type="GO" id="GO:0003964">
    <property type="term" value="F:RNA-directed DNA polymerase activity"/>
    <property type="evidence" value="ECO:0007669"/>
    <property type="project" value="UniProtKB-KW"/>
</dbReference>
<dbReference type="PANTHER" id="PTHR37984">
    <property type="entry name" value="PROTEIN CBG26694"/>
    <property type="match status" value="1"/>
</dbReference>
<dbReference type="InterPro" id="IPR000953">
    <property type="entry name" value="Chromo/chromo_shadow_dom"/>
</dbReference>
<dbReference type="GO" id="GO:0005634">
    <property type="term" value="C:nucleus"/>
    <property type="evidence" value="ECO:0007669"/>
    <property type="project" value="UniProtKB-ARBA"/>
</dbReference>
<feature type="domain" description="Integrase catalytic" evidence="13">
    <location>
        <begin position="456"/>
        <end position="626"/>
    </location>
</feature>
<dbReference type="InterPro" id="IPR023780">
    <property type="entry name" value="Chromo_domain"/>
</dbReference>
<evidence type="ECO:0000256" key="10">
    <source>
        <dbReference type="ARBA" id="ARBA00023172"/>
    </source>
</evidence>
<evidence type="ECO:0000256" key="4">
    <source>
        <dbReference type="ARBA" id="ARBA00022801"/>
    </source>
</evidence>
<feature type="region of interest" description="Disordered" evidence="11">
    <location>
        <begin position="345"/>
        <end position="372"/>
    </location>
</feature>
<dbReference type="PANTHER" id="PTHR37984:SF15">
    <property type="entry name" value="INTEGRASE CATALYTIC DOMAIN-CONTAINING PROTEIN"/>
    <property type="match status" value="1"/>
</dbReference>
<dbReference type="AlphaFoldDB" id="A0A507CDH4"/>
<evidence type="ECO:0000256" key="7">
    <source>
        <dbReference type="ARBA" id="ARBA00022918"/>
    </source>
</evidence>
<dbReference type="GO" id="GO:0006508">
    <property type="term" value="P:proteolysis"/>
    <property type="evidence" value="ECO:0007669"/>
    <property type="project" value="UniProtKB-KW"/>
</dbReference>
<keyword evidence="6" id="KW-0229">DNA integration</keyword>
<protein>
    <recommendedName>
        <fullName evidence="16">DNA-directed DNA polymerase</fullName>
    </recommendedName>
</protein>
<reference evidence="14 15" key="1">
    <citation type="journal article" date="2019" name="Sci. Rep.">
        <title>Comparative genomics of chytrid fungi reveal insights into the obligate biotrophic and pathogenic lifestyle of Synchytrium endobioticum.</title>
        <authorList>
            <person name="van de Vossenberg B.T.L.H."/>
            <person name="Warris S."/>
            <person name="Nguyen H.D.T."/>
            <person name="van Gent-Pelzer M.P.E."/>
            <person name="Joly D.L."/>
            <person name="van de Geest H.C."/>
            <person name="Bonants P.J.M."/>
            <person name="Smith D.S."/>
            <person name="Levesque C.A."/>
            <person name="van der Lee T.A.J."/>
        </authorList>
    </citation>
    <scope>NUCLEOTIDE SEQUENCE [LARGE SCALE GENOMIC DNA]</scope>
    <source>
        <strain evidence="14 15">LEV6574</strain>
    </source>
</reference>
<dbReference type="InterPro" id="IPR056924">
    <property type="entry name" value="SH3_Tf2-1"/>
</dbReference>
<dbReference type="VEuPathDB" id="FungiDB:SeMB42_g07648"/>
<evidence type="ECO:0000256" key="6">
    <source>
        <dbReference type="ARBA" id="ARBA00022908"/>
    </source>
</evidence>
<keyword evidence="10" id="KW-0233">DNA recombination</keyword>
<dbReference type="CDD" id="cd00024">
    <property type="entry name" value="CD_CSD"/>
    <property type="match status" value="1"/>
</dbReference>
<evidence type="ECO:0000256" key="1">
    <source>
        <dbReference type="ARBA" id="ARBA00022670"/>
    </source>
</evidence>
<dbReference type="InterPro" id="IPR016197">
    <property type="entry name" value="Chromo-like_dom_sf"/>
</dbReference>
<evidence type="ECO:0000313" key="14">
    <source>
        <dbReference type="EMBL" id="TPX36096.1"/>
    </source>
</evidence>
<dbReference type="GO" id="GO:0046872">
    <property type="term" value="F:metal ion binding"/>
    <property type="evidence" value="ECO:0007669"/>
    <property type="project" value="UniProtKB-KW"/>
</dbReference>
<sequence>MLPLLKERIVEVVGEERRLAIEYIEGWVDKSLEDDLPNPSPPVQVFYEINRLLPGPYRWSLVPHTSFGDGYVTMSEECLFDLLFDISSFQKTVREVAGAGSKIGKIATRTALMKNPSKGRLLDEVFLLPPEMLVKSRYVLDDSPRRYVRTPTFKTNGLVLSLLWTDTTSKPPPADRKVEDVINRPNIFHNKTLQSTRQDAWIIAIDPGATCIAGAVAYDPNHPNQRRNLAVTTKCLAEPERRYRDWLEADKPEAICTAERECTKSDQETWAEFLERFVTSNDIARTYYSSKKYKRKRWDAEKAKRGEPDRVLEGIVNVVGESMGHELSGDKQVVVAIGMGDFKTPLQPTTDEEVDKLHEKEASEEDEHVGQDTSIRQCQQHQQDISHTEELKPKVLKLFHDHPLAGHYGYKKTLDLILREYWWKGIAQDVKEYVETCDTCQRNKKSHQSPMGKLLPLPIPQQNWSAITMDLIVKLPPSKSDEDQDSPTYDSILVVVDRRSKQAHFIPTTEKISAEQMAKLIFSRIICNHGVPESIVSDRGPQFKSKLWKVLFELLGTKTLLSSAYHPQTDGQSERTNQTLEAYLRCFSSYNQTNWASLLPQAQFAYNNTFHQSIGMSPFYAVTGQNASLGKLGDTAPTSSKIDVPEATRIKNHFDFIHSYLQHHLEKAQNRYKKASDDSRREEEEYIVGDEVLISTKNVRTERPTKKLDYTWMGPYYIKRKINQVAYEVELPSSLHIHPVFHTSLLKRYIRPKEKERQLPKPPPIRLAQDEEYYEIKDIIDVRKKGRSWQYLIEWEGYGPEERTWEPRKSLNDEPMLQEWHKRNPTKPSPYVQGEKGRGNNVTL</sequence>
<dbReference type="GO" id="GO:0004190">
    <property type="term" value="F:aspartic-type endopeptidase activity"/>
    <property type="evidence" value="ECO:0007669"/>
    <property type="project" value="UniProtKB-KW"/>
</dbReference>
<dbReference type="EMBL" id="QEAM01000712">
    <property type="protein sequence ID" value="TPX36096.1"/>
    <property type="molecule type" value="Genomic_DNA"/>
</dbReference>
<proteinExistence type="predicted"/>
<keyword evidence="7" id="KW-0695">RNA-directed DNA polymerase</keyword>
<evidence type="ECO:0000256" key="3">
    <source>
        <dbReference type="ARBA" id="ARBA00022750"/>
    </source>
</evidence>
<dbReference type="Pfam" id="PF00385">
    <property type="entry name" value="Chromo"/>
    <property type="match status" value="1"/>
</dbReference>
<organism evidence="14 15">
    <name type="scientific">Synchytrium endobioticum</name>
    <dbReference type="NCBI Taxonomy" id="286115"/>
    <lineage>
        <taxon>Eukaryota</taxon>
        <taxon>Fungi</taxon>
        <taxon>Fungi incertae sedis</taxon>
        <taxon>Chytridiomycota</taxon>
        <taxon>Chytridiomycota incertae sedis</taxon>
        <taxon>Chytridiomycetes</taxon>
        <taxon>Synchytriales</taxon>
        <taxon>Synchytriaceae</taxon>
        <taxon>Synchytrium</taxon>
    </lineage>
</organism>
<dbReference type="InterPro" id="IPR001584">
    <property type="entry name" value="Integrase_cat-core"/>
</dbReference>
<keyword evidence="4" id="KW-0378">Hydrolase</keyword>
<dbReference type="SUPFAM" id="SSF54160">
    <property type="entry name" value="Chromo domain-like"/>
    <property type="match status" value="1"/>
</dbReference>
<keyword evidence="2" id="KW-0479">Metal-binding</keyword>
<evidence type="ECO:0000259" key="13">
    <source>
        <dbReference type="PROSITE" id="PS50994"/>
    </source>
</evidence>
<keyword evidence="8" id="KW-0808">Transferase</keyword>
<dbReference type="GO" id="GO:0003677">
    <property type="term" value="F:DNA binding"/>
    <property type="evidence" value="ECO:0007669"/>
    <property type="project" value="UniProtKB-KW"/>
</dbReference>
<dbReference type="PROSITE" id="PS50013">
    <property type="entry name" value="CHROMO_2"/>
    <property type="match status" value="1"/>
</dbReference>
<dbReference type="FunFam" id="1.10.340.70:FF:000001">
    <property type="entry name" value="Retrovirus-related Pol polyprotein from transposon gypsy-like Protein"/>
    <property type="match status" value="1"/>
</dbReference>
<evidence type="ECO:0000256" key="11">
    <source>
        <dbReference type="SAM" id="MobiDB-lite"/>
    </source>
</evidence>
<dbReference type="OrthoDB" id="425619at2759"/>
<evidence type="ECO:0008006" key="16">
    <source>
        <dbReference type="Google" id="ProtNLM"/>
    </source>
</evidence>
<keyword evidence="8" id="KW-0548">Nucleotidyltransferase</keyword>
<dbReference type="InterPro" id="IPR012337">
    <property type="entry name" value="RNaseH-like_sf"/>
</dbReference>
<accession>A0A507CDH4</accession>
<dbReference type="Gene3D" id="2.40.50.40">
    <property type="match status" value="1"/>
</dbReference>
<keyword evidence="5" id="KW-0460">Magnesium</keyword>
<dbReference type="SMART" id="SM00298">
    <property type="entry name" value="CHROMO"/>
    <property type="match status" value="1"/>
</dbReference>
<dbReference type="PROSITE" id="PS50994">
    <property type="entry name" value="INTEGRASE"/>
    <property type="match status" value="1"/>
</dbReference>
<evidence type="ECO:0000256" key="8">
    <source>
        <dbReference type="ARBA" id="ARBA00022932"/>
    </source>
</evidence>
<evidence type="ECO:0000313" key="15">
    <source>
        <dbReference type="Proteomes" id="UP000320475"/>
    </source>
</evidence>
<dbReference type="Pfam" id="PF24626">
    <property type="entry name" value="SH3_Tf2-1"/>
    <property type="match status" value="1"/>
</dbReference>
<dbReference type="Pfam" id="PF17921">
    <property type="entry name" value="Integrase_H2C2"/>
    <property type="match status" value="1"/>
</dbReference>
<dbReference type="Gene3D" id="3.30.420.10">
    <property type="entry name" value="Ribonuclease H-like superfamily/Ribonuclease H"/>
    <property type="match status" value="1"/>
</dbReference>
<dbReference type="GO" id="GO:0006310">
    <property type="term" value="P:DNA recombination"/>
    <property type="evidence" value="ECO:0007669"/>
    <property type="project" value="UniProtKB-KW"/>
</dbReference>
<evidence type="ECO:0000256" key="5">
    <source>
        <dbReference type="ARBA" id="ARBA00022842"/>
    </source>
</evidence>
<keyword evidence="9" id="KW-0238">DNA-binding</keyword>
<keyword evidence="8" id="KW-0239">DNA-directed DNA polymerase</keyword>
<feature type="domain" description="Chromo" evidence="12">
    <location>
        <begin position="774"/>
        <end position="832"/>
    </location>
</feature>
<name>A0A507CDH4_9FUNG</name>
<keyword evidence="3" id="KW-0064">Aspartyl protease</keyword>
<dbReference type="FunFam" id="3.30.420.10:FF:000032">
    <property type="entry name" value="Retrovirus-related Pol polyprotein from transposon 297-like Protein"/>
    <property type="match status" value="1"/>
</dbReference>
<dbReference type="GO" id="GO:0003887">
    <property type="term" value="F:DNA-directed DNA polymerase activity"/>
    <property type="evidence" value="ECO:0007669"/>
    <property type="project" value="UniProtKB-KW"/>
</dbReference>
<dbReference type="Gene3D" id="1.10.340.70">
    <property type="match status" value="1"/>
</dbReference>